<dbReference type="Ensembl" id="ENSCSAVT00000016131.1">
    <property type="protein sequence ID" value="ENSCSAVP00000015951.1"/>
    <property type="gene ID" value="ENSCSAVG00000009395.1"/>
</dbReference>
<dbReference type="PANTHER" id="PTHR13490">
    <property type="entry name" value="MITOCHONDRIAL 28S RIBOSOMAL PROTEIN S28"/>
    <property type="match status" value="1"/>
</dbReference>
<dbReference type="GO" id="GO:0005763">
    <property type="term" value="C:mitochondrial small ribosomal subunit"/>
    <property type="evidence" value="ECO:0007669"/>
    <property type="project" value="TreeGrafter"/>
</dbReference>
<keyword evidence="3" id="KW-1185">Reference proteome</keyword>
<dbReference type="InParanoid" id="H2ZED5"/>
<evidence type="ECO:0000313" key="3">
    <source>
        <dbReference type="Proteomes" id="UP000007875"/>
    </source>
</evidence>
<evidence type="ECO:0000313" key="2">
    <source>
        <dbReference type="Ensembl" id="ENSCSAVP00000015951.1"/>
    </source>
</evidence>
<dbReference type="AlphaFoldDB" id="H2ZED5"/>
<accession>H2ZED5</accession>
<organism evidence="2 3">
    <name type="scientific">Ciona savignyi</name>
    <name type="common">Pacific transparent sea squirt</name>
    <dbReference type="NCBI Taxonomy" id="51511"/>
    <lineage>
        <taxon>Eukaryota</taxon>
        <taxon>Metazoa</taxon>
        <taxon>Chordata</taxon>
        <taxon>Tunicata</taxon>
        <taxon>Ascidiacea</taxon>
        <taxon>Phlebobranchia</taxon>
        <taxon>Cionidae</taxon>
        <taxon>Ciona</taxon>
    </lineage>
</organism>
<dbReference type="GO" id="GO:0032543">
    <property type="term" value="P:mitochondrial translation"/>
    <property type="evidence" value="ECO:0007669"/>
    <property type="project" value="InterPro"/>
</dbReference>
<dbReference type="Pfam" id="PF10213">
    <property type="entry name" value="MRP-S28"/>
    <property type="match status" value="1"/>
</dbReference>
<protein>
    <recommendedName>
        <fullName evidence="1">Small ribosomal subunit protein mS35 mitochondrial conserved domain-containing protein</fullName>
    </recommendedName>
</protein>
<dbReference type="InterPro" id="IPR039848">
    <property type="entry name" value="Ribosomal_mS35_mt"/>
</dbReference>
<evidence type="ECO:0000259" key="1">
    <source>
        <dbReference type="Pfam" id="PF10213"/>
    </source>
</evidence>
<dbReference type="GO" id="GO:0003735">
    <property type="term" value="F:structural constituent of ribosome"/>
    <property type="evidence" value="ECO:0007669"/>
    <property type="project" value="InterPro"/>
</dbReference>
<dbReference type="STRING" id="51511.ENSCSAVP00000015951"/>
<name>H2ZED5_CIOSA</name>
<dbReference type="PANTHER" id="PTHR13490:SF0">
    <property type="entry name" value="SMALL RIBOSOMAL SUBUNIT PROTEIN MS35"/>
    <property type="match status" value="1"/>
</dbReference>
<proteinExistence type="predicted"/>
<dbReference type="OMA" id="TIRTDRC"/>
<reference evidence="2" key="3">
    <citation type="submission" date="2025-09" db="UniProtKB">
        <authorList>
            <consortium name="Ensembl"/>
        </authorList>
    </citation>
    <scope>IDENTIFICATION</scope>
</reference>
<dbReference type="InterPro" id="IPR019349">
    <property type="entry name" value="Ribosomal_mS35_mit"/>
</dbReference>
<reference evidence="2" key="2">
    <citation type="submission" date="2025-08" db="UniProtKB">
        <authorList>
            <consortium name="Ensembl"/>
        </authorList>
    </citation>
    <scope>IDENTIFICATION</scope>
</reference>
<dbReference type="eggNOG" id="KOG3933">
    <property type="taxonomic scope" value="Eukaryota"/>
</dbReference>
<feature type="domain" description="Small ribosomal subunit protein mS35 mitochondrial conserved" evidence="1">
    <location>
        <begin position="162"/>
        <end position="233"/>
    </location>
</feature>
<dbReference type="FunCoup" id="H2ZED5">
    <property type="interactions" value="48"/>
</dbReference>
<reference evidence="3" key="1">
    <citation type="submission" date="2003-08" db="EMBL/GenBank/DDBJ databases">
        <authorList>
            <person name="Birren B."/>
            <person name="Nusbaum C."/>
            <person name="Abebe A."/>
            <person name="Abouelleil A."/>
            <person name="Adekoya E."/>
            <person name="Ait-zahra M."/>
            <person name="Allen N."/>
            <person name="Allen T."/>
            <person name="An P."/>
            <person name="Anderson M."/>
            <person name="Anderson S."/>
            <person name="Arachchi H."/>
            <person name="Armbruster J."/>
            <person name="Bachantsang P."/>
            <person name="Baldwin J."/>
            <person name="Barry A."/>
            <person name="Bayul T."/>
            <person name="Blitshsteyn B."/>
            <person name="Bloom T."/>
            <person name="Blye J."/>
            <person name="Boguslavskiy L."/>
            <person name="Borowsky M."/>
            <person name="Boukhgalter B."/>
            <person name="Brunache A."/>
            <person name="Butler J."/>
            <person name="Calixte N."/>
            <person name="Calvo S."/>
            <person name="Camarata J."/>
            <person name="Campo K."/>
            <person name="Chang J."/>
            <person name="Cheshatsang Y."/>
            <person name="Citroen M."/>
            <person name="Collymore A."/>
            <person name="Considine T."/>
            <person name="Cook A."/>
            <person name="Cooke P."/>
            <person name="Corum B."/>
            <person name="Cuomo C."/>
            <person name="David R."/>
            <person name="Dawoe T."/>
            <person name="Degray S."/>
            <person name="Dodge S."/>
            <person name="Dooley K."/>
            <person name="Dorje P."/>
            <person name="Dorjee K."/>
            <person name="Dorris L."/>
            <person name="Duffey N."/>
            <person name="Dupes A."/>
            <person name="Elkins T."/>
            <person name="Engels R."/>
            <person name="Erickson J."/>
            <person name="Farina A."/>
            <person name="Faro S."/>
            <person name="Ferreira P."/>
            <person name="Fischer H."/>
            <person name="Fitzgerald M."/>
            <person name="Foley K."/>
            <person name="Gage D."/>
            <person name="Galagan J."/>
            <person name="Gearin G."/>
            <person name="Gnerre S."/>
            <person name="Gnirke A."/>
            <person name="Goyette A."/>
            <person name="Graham J."/>
            <person name="Grandbois E."/>
            <person name="Gyaltsen K."/>
            <person name="Hafez N."/>
            <person name="Hagopian D."/>
            <person name="Hagos B."/>
            <person name="Hall J."/>
            <person name="Hatcher B."/>
            <person name="Heller A."/>
            <person name="Higgins H."/>
            <person name="Honan T."/>
            <person name="Horn A."/>
            <person name="Houde N."/>
            <person name="Hughes L."/>
            <person name="Hulme W."/>
            <person name="Husby E."/>
            <person name="Iliev I."/>
            <person name="Jaffe D."/>
            <person name="Jones C."/>
            <person name="Kamal M."/>
            <person name="Kamat A."/>
            <person name="Kamvysselis M."/>
            <person name="Karlsson E."/>
            <person name="Kells C."/>
            <person name="Kieu A."/>
            <person name="Kisner P."/>
            <person name="Kodira C."/>
            <person name="Kulbokas E."/>
            <person name="Labutti K."/>
            <person name="Lama D."/>
            <person name="Landers T."/>
            <person name="Leger J."/>
            <person name="Levine S."/>
            <person name="Lewis D."/>
            <person name="Lewis T."/>
            <person name="Lindblad-toh K."/>
            <person name="Liu X."/>
            <person name="Lokyitsang T."/>
            <person name="Lokyitsang Y."/>
            <person name="Lucien O."/>
            <person name="Lui A."/>
            <person name="Ma L.J."/>
            <person name="Mabbitt R."/>
            <person name="Macdonald J."/>
            <person name="Maclean C."/>
            <person name="Major J."/>
            <person name="Manning J."/>
            <person name="Marabella R."/>
            <person name="Maru K."/>
            <person name="Matthews C."/>
            <person name="Mauceli E."/>
            <person name="Mccarthy M."/>
            <person name="Mcdonough S."/>
            <person name="Mcghee T."/>
            <person name="Meldrim J."/>
            <person name="Meneus L."/>
            <person name="Mesirov J."/>
            <person name="Mihalev A."/>
            <person name="Mihova T."/>
            <person name="Mikkelsen T."/>
            <person name="Mlenga V."/>
            <person name="Moru K."/>
            <person name="Mozes J."/>
            <person name="Mulrain L."/>
            <person name="Munson G."/>
            <person name="Naylor J."/>
            <person name="Newes C."/>
            <person name="Nguyen C."/>
            <person name="Nguyen N."/>
            <person name="Nguyen T."/>
            <person name="Nicol R."/>
            <person name="Nielsen C."/>
            <person name="Nizzari M."/>
            <person name="Norbu C."/>
            <person name="Norbu N."/>
            <person name="O'donnell P."/>
            <person name="Okoawo O."/>
            <person name="O'leary S."/>
            <person name="Omotosho B."/>
            <person name="O'neill K."/>
            <person name="Osman S."/>
            <person name="Parker S."/>
            <person name="Perrin D."/>
            <person name="Phunkhang P."/>
            <person name="Piqani B."/>
            <person name="Purcell S."/>
            <person name="Rachupka T."/>
            <person name="Ramasamy U."/>
            <person name="Rameau R."/>
            <person name="Ray V."/>
            <person name="Raymond C."/>
            <person name="Retta R."/>
            <person name="Richardson S."/>
            <person name="Rise C."/>
            <person name="Rodriguez J."/>
            <person name="Rogers J."/>
            <person name="Rogov P."/>
            <person name="Rutman M."/>
            <person name="Schupbach R."/>
            <person name="Seaman C."/>
            <person name="Settipalli S."/>
            <person name="Sharpe T."/>
            <person name="Sheridan J."/>
            <person name="Sherpa N."/>
            <person name="Shi J."/>
            <person name="Smirnov S."/>
            <person name="Smith C."/>
            <person name="Sougnez C."/>
            <person name="Spencer B."/>
            <person name="Stalker J."/>
            <person name="Stange-thomann N."/>
            <person name="Stavropoulos S."/>
            <person name="Stetson K."/>
            <person name="Stone C."/>
            <person name="Stone S."/>
            <person name="Stubbs M."/>
            <person name="Talamas J."/>
            <person name="Tchuinga P."/>
            <person name="Tenzing P."/>
            <person name="Tesfaye S."/>
            <person name="Theodore J."/>
            <person name="Thoulutsang Y."/>
            <person name="Topham K."/>
            <person name="Towey S."/>
            <person name="Tsamla T."/>
            <person name="Tsomo N."/>
            <person name="Vallee D."/>
            <person name="Vassiliev H."/>
            <person name="Venkataraman V."/>
            <person name="Vinson J."/>
            <person name="Vo A."/>
            <person name="Wade C."/>
            <person name="Wang S."/>
            <person name="Wangchuk T."/>
            <person name="Wangdi T."/>
            <person name="Whittaker C."/>
            <person name="Wilkinson J."/>
            <person name="Wu Y."/>
            <person name="Wyman D."/>
            <person name="Yadav S."/>
            <person name="Yang S."/>
            <person name="Yang X."/>
            <person name="Yeager S."/>
            <person name="Yee E."/>
            <person name="Young G."/>
            <person name="Zainoun J."/>
            <person name="Zembeck L."/>
            <person name="Zimmer A."/>
            <person name="Zody M."/>
            <person name="Lander E."/>
        </authorList>
    </citation>
    <scope>NUCLEOTIDE SEQUENCE [LARGE SCALE GENOMIC DNA]</scope>
</reference>
<dbReference type="GeneTree" id="ENSGT00390000003443"/>
<sequence>MPIIQKICFKPVLTGRIQKVCYSAVAKAGLLPKPFLEDSDSIQFLERMNRHPSFLADMLEQEWSDVWPMHRQFNPYLVPLPLRMGVTQKYCAPPDKFGNLELMKVQNFLHLTPPAVKKHCAALKKFCTPFPEELRSQQDFEREFPLQSHTVDYVVAGKTPRNPDARVVTKTIRLCNLPLDHHARLKLTRLAGEERFNRDTDILTLKVDRCPVRKQNNDFANYLLTALYFESWKTESWEKGGKTGYSDGYLWWEDSPSFQNVKNLSISWESPQVDTYREAVADLKSEPGKPGKMTEERNTAINNYKSSVLKLLNLPALE</sequence>
<dbReference type="HOGENOM" id="CLU_060973_0_1_1"/>
<dbReference type="Proteomes" id="UP000007875">
    <property type="component" value="Unassembled WGS sequence"/>
</dbReference>